<organism evidence="7 8">
    <name type="scientific">Sphaerotilus uruguayifluvii</name>
    <dbReference type="NCBI Taxonomy" id="2735897"/>
    <lineage>
        <taxon>Bacteria</taxon>
        <taxon>Pseudomonadati</taxon>
        <taxon>Pseudomonadota</taxon>
        <taxon>Betaproteobacteria</taxon>
        <taxon>Burkholderiales</taxon>
        <taxon>Sphaerotilaceae</taxon>
        <taxon>Sphaerotilus</taxon>
    </lineage>
</organism>
<sequence>MRLPPFPMSAAALLLALLACGLPARAAEPAPPQTPTPARQQRLVRMVRQDCGSCHGMRLGGGLGPALTPAALQALPPESIAATIFHGRPGTPMPGWQPMLTESEAAWIATQLKQGFPEEPAR</sequence>
<accession>A0ABX2FYZ1</accession>
<comment type="caution">
    <text evidence="7">The sequence shown here is derived from an EMBL/GenBank/DDBJ whole genome shotgun (WGS) entry which is preliminary data.</text>
</comment>
<protein>
    <submittedName>
        <fullName evidence="7">Cytochrome c55X</fullName>
    </submittedName>
</protein>
<feature type="signal peptide" evidence="5">
    <location>
        <begin position="1"/>
        <end position="26"/>
    </location>
</feature>
<feature type="domain" description="Cytochrome c" evidence="6">
    <location>
        <begin position="35"/>
        <end position="116"/>
    </location>
</feature>
<feature type="chain" id="PRO_5045500654" evidence="5">
    <location>
        <begin position="27"/>
        <end position="122"/>
    </location>
</feature>
<reference evidence="7 8" key="1">
    <citation type="submission" date="2020-05" db="EMBL/GenBank/DDBJ databases">
        <title>Genomic Encyclopedia of Type Strains, Phase IV (KMG-V): Genome sequencing to study the core and pangenomes of soil and plant-associated prokaryotes.</title>
        <authorList>
            <person name="Whitman W."/>
        </authorList>
    </citation>
    <scope>NUCLEOTIDE SEQUENCE [LARGE SCALE GENOMIC DNA]</scope>
    <source>
        <strain evidence="7 8">C29</strain>
    </source>
</reference>
<dbReference type="PROSITE" id="PS51007">
    <property type="entry name" value="CYTC"/>
    <property type="match status" value="1"/>
</dbReference>
<gene>
    <name evidence="7" type="ORF">HNQ01_000710</name>
</gene>
<keyword evidence="8" id="KW-1185">Reference proteome</keyword>
<evidence type="ECO:0000313" key="8">
    <source>
        <dbReference type="Proteomes" id="UP001516061"/>
    </source>
</evidence>
<dbReference type="RefSeq" id="WP_173803936.1">
    <property type="nucleotide sequence ID" value="NZ_JABSNM010000002.1"/>
</dbReference>
<keyword evidence="3 4" id="KW-0408">Iron</keyword>
<evidence type="ECO:0000256" key="4">
    <source>
        <dbReference type="PROSITE-ProRule" id="PRU00433"/>
    </source>
</evidence>
<dbReference type="SUPFAM" id="SSF46626">
    <property type="entry name" value="Cytochrome c"/>
    <property type="match status" value="1"/>
</dbReference>
<evidence type="ECO:0000256" key="1">
    <source>
        <dbReference type="ARBA" id="ARBA00022617"/>
    </source>
</evidence>
<keyword evidence="5" id="KW-0732">Signal</keyword>
<evidence type="ECO:0000259" key="6">
    <source>
        <dbReference type="PROSITE" id="PS51007"/>
    </source>
</evidence>
<dbReference type="Gene3D" id="1.10.760.10">
    <property type="entry name" value="Cytochrome c-like domain"/>
    <property type="match status" value="1"/>
</dbReference>
<evidence type="ECO:0000256" key="3">
    <source>
        <dbReference type="ARBA" id="ARBA00023004"/>
    </source>
</evidence>
<dbReference type="InterPro" id="IPR009056">
    <property type="entry name" value="Cyt_c-like_dom"/>
</dbReference>
<dbReference type="Pfam" id="PF13442">
    <property type="entry name" value="Cytochrome_CBB3"/>
    <property type="match status" value="1"/>
</dbReference>
<dbReference type="EMBL" id="JABSNM010000002">
    <property type="protein sequence ID" value="NRT55000.1"/>
    <property type="molecule type" value="Genomic_DNA"/>
</dbReference>
<keyword evidence="1 4" id="KW-0349">Heme</keyword>
<dbReference type="PROSITE" id="PS51257">
    <property type="entry name" value="PROKAR_LIPOPROTEIN"/>
    <property type="match status" value="1"/>
</dbReference>
<name>A0ABX2FYZ1_9BURK</name>
<dbReference type="Proteomes" id="UP001516061">
    <property type="component" value="Unassembled WGS sequence"/>
</dbReference>
<evidence type="ECO:0000256" key="5">
    <source>
        <dbReference type="SAM" id="SignalP"/>
    </source>
</evidence>
<proteinExistence type="predicted"/>
<dbReference type="InterPro" id="IPR036909">
    <property type="entry name" value="Cyt_c-like_dom_sf"/>
</dbReference>
<evidence type="ECO:0000313" key="7">
    <source>
        <dbReference type="EMBL" id="NRT55000.1"/>
    </source>
</evidence>
<evidence type="ECO:0000256" key="2">
    <source>
        <dbReference type="ARBA" id="ARBA00022723"/>
    </source>
</evidence>
<keyword evidence="2 4" id="KW-0479">Metal-binding</keyword>